<dbReference type="EMBL" id="GBXM01052702">
    <property type="protein sequence ID" value="JAH55875.1"/>
    <property type="molecule type" value="Transcribed_RNA"/>
</dbReference>
<protein>
    <submittedName>
        <fullName evidence="1">Uncharacterized protein</fullName>
    </submittedName>
</protein>
<organism evidence="1">
    <name type="scientific">Anguilla anguilla</name>
    <name type="common">European freshwater eel</name>
    <name type="synonym">Muraena anguilla</name>
    <dbReference type="NCBI Taxonomy" id="7936"/>
    <lineage>
        <taxon>Eukaryota</taxon>
        <taxon>Metazoa</taxon>
        <taxon>Chordata</taxon>
        <taxon>Craniata</taxon>
        <taxon>Vertebrata</taxon>
        <taxon>Euteleostomi</taxon>
        <taxon>Actinopterygii</taxon>
        <taxon>Neopterygii</taxon>
        <taxon>Teleostei</taxon>
        <taxon>Anguilliformes</taxon>
        <taxon>Anguillidae</taxon>
        <taxon>Anguilla</taxon>
    </lineage>
</organism>
<sequence length="56" mass="6250">MRSKLIVISSPTIPFLSALTNRLHVTVAFRVLSFVVKPLVPQPVKTLLNFTISTEQ</sequence>
<reference evidence="1" key="1">
    <citation type="submission" date="2014-11" db="EMBL/GenBank/DDBJ databases">
        <authorList>
            <person name="Amaro Gonzalez C."/>
        </authorList>
    </citation>
    <scope>NUCLEOTIDE SEQUENCE</scope>
</reference>
<name>A0A0E9TSL6_ANGAN</name>
<reference evidence="1" key="2">
    <citation type="journal article" date="2015" name="Fish Shellfish Immunol.">
        <title>Early steps in the European eel (Anguilla anguilla)-Vibrio vulnificus interaction in the gills: Role of the RtxA13 toxin.</title>
        <authorList>
            <person name="Callol A."/>
            <person name="Pajuelo D."/>
            <person name="Ebbesson L."/>
            <person name="Teles M."/>
            <person name="MacKenzie S."/>
            <person name="Amaro C."/>
        </authorList>
    </citation>
    <scope>NUCLEOTIDE SEQUENCE</scope>
</reference>
<evidence type="ECO:0000313" key="1">
    <source>
        <dbReference type="EMBL" id="JAH55875.1"/>
    </source>
</evidence>
<proteinExistence type="predicted"/>
<accession>A0A0E9TSL6</accession>
<dbReference type="AlphaFoldDB" id="A0A0E9TSL6"/>